<organism evidence="5">
    <name type="scientific">Sulfurimonas autotrophica</name>
    <dbReference type="NCBI Taxonomy" id="202747"/>
    <lineage>
        <taxon>Bacteria</taxon>
        <taxon>Pseudomonadati</taxon>
        <taxon>Campylobacterota</taxon>
        <taxon>Epsilonproteobacteria</taxon>
        <taxon>Campylobacterales</taxon>
        <taxon>Sulfurimonadaceae</taxon>
        <taxon>Sulfurimonas</taxon>
    </lineage>
</organism>
<keyword evidence="3" id="KW-0732">Signal</keyword>
<dbReference type="PANTHER" id="PTHR35603">
    <property type="match status" value="1"/>
</dbReference>
<comment type="subcellular location">
    <subcellularLocation>
        <location evidence="1">Membrane</location>
    </subcellularLocation>
</comment>
<keyword evidence="2" id="KW-0472">Membrane</keyword>
<dbReference type="EMBL" id="DRNH01000312">
    <property type="protein sequence ID" value="HFB54226.1"/>
    <property type="molecule type" value="Genomic_DNA"/>
</dbReference>
<dbReference type="PROSITE" id="PS51257">
    <property type="entry name" value="PROKAR_LIPOPROTEIN"/>
    <property type="match status" value="1"/>
</dbReference>
<feature type="signal peptide" evidence="3">
    <location>
        <begin position="1"/>
        <end position="22"/>
    </location>
</feature>
<dbReference type="InterPro" id="IPR008816">
    <property type="entry name" value="Gly_zipper_2TM_dom"/>
</dbReference>
<comment type="caution">
    <text evidence="5">The sequence shown here is derived from an EMBL/GenBank/DDBJ whole genome shotgun (WGS) entry which is preliminary data.</text>
</comment>
<feature type="chain" id="PRO_5028069966" evidence="3">
    <location>
        <begin position="23"/>
        <end position="145"/>
    </location>
</feature>
<proteinExistence type="predicted"/>
<feature type="domain" description="Glycine zipper 2TM" evidence="4">
    <location>
        <begin position="57"/>
        <end position="96"/>
    </location>
</feature>
<evidence type="ECO:0000259" key="4">
    <source>
        <dbReference type="Pfam" id="PF05433"/>
    </source>
</evidence>
<name>A0A7C3C8J3_9BACT</name>
<dbReference type="AlphaFoldDB" id="A0A7C3C8J3"/>
<gene>
    <name evidence="5" type="ORF">ENJ67_05770</name>
</gene>
<evidence type="ECO:0000256" key="3">
    <source>
        <dbReference type="SAM" id="SignalP"/>
    </source>
</evidence>
<reference evidence="5" key="1">
    <citation type="journal article" date="2020" name="mSystems">
        <title>Genome- and Community-Level Interaction Insights into Carbon Utilization and Element Cycling Functions of Hydrothermarchaeota in Hydrothermal Sediment.</title>
        <authorList>
            <person name="Zhou Z."/>
            <person name="Liu Y."/>
            <person name="Xu W."/>
            <person name="Pan J."/>
            <person name="Luo Z.H."/>
            <person name="Li M."/>
        </authorList>
    </citation>
    <scope>NUCLEOTIDE SEQUENCE [LARGE SCALE GENOMIC DNA]</scope>
    <source>
        <strain evidence="5">HyVt-507</strain>
    </source>
</reference>
<evidence type="ECO:0000256" key="2">
    <source>
        <dbReference type="ARBA" id="ARBA00023136"/>
    </source>
</evidence>
<dbReference type="Pfam" id="PF05433">
    <property type="entry name" value="Rick_17kDa_Anti"/>
    <property type="match status" value="1"/>
</dbReference>
<sequence length="145" mass="14962">MKRIFIVSSMTAALLLSGCATNSGPEYDGNSYQQIKTYEIGTVQSVRPVVISDNGTGTFVGAIVGTVLGSMVGQGRGSTLATLAGGLGGAYAGSQAAKANASELSVHLDDGRNVVVVVKGKEFLVGDRVKIIKDGNKADQVYKIH</sequence>
<protein>
    <submittedName>
        <fullName evidence="5">Glycine zipper 2TM domain-containing protein</fullName>
    </submittedName>
</protein>
<dbReference type="InterPro" id="IPR051407">
    <property type="entry name" value="Bact_OM_lipoprot/Surf_antigen"/>
</dbReference>
<evidence type="ECO:0000313" key="5">
    <source>
        <dbReference type="EMBL" id="HFB54226.1"/>
    </source>
</evidence>
<dbReference type="PANTHER" id="PTHR35603:SF2">
    <property type="entry name" value="OUTER MEMBRANE LIPOPROTEIN"/>
    <property type="match status" value="1"/>
</dbReference>
<dbReference type="GO" id="GO:0019867">
    <property type="term" value="C:outer membrane"/>
    <property type="evidence" value="ECO:0007669"/>
    <property type="project" value="InterPro"/>
</dbReference>
<accession>A0A7C3C8J3</accession>
<evidence type="ECO:0000256" key="1">
    <source>
        <dbReference type="ARBA" id="ARBA00004370"/>
    </source>
</evidence>
<dbReference type="Proteomes" id="UP000886390">
    <property type="component" value="Unassembled WGS sequence"/>
</dbReference>